<keyword evidence="2" id="KW-1185">Reference proteome</keyword>
<dbReference type="RefSeq" id="YP_011108695.1">
    <property type="nucleotide sequence ID" value="NC_092455.1"/>
</dbReference>
<reference evidence="1 2" key="1">
    <citation type="submission" date="2023-03" db="EMBL/GenBank/DDBJ databases">
        <title>A hybrid and poly-polish workflow for the complete and accurate assembly of phage genomes: a case study of ten przondoviruses.</title>
        <authorList>
            <person name="Elek C.K.A."/>
            <person name="Adriaenssens E.M."/>
        </authorList>
    </citation>
    <scope>NUCLEOTIDE SEQUENCE [LARGE SCALE GENOMIC DNA]</scope>
</reference>
<dbReference type="GeneID" id="98576543"/>
<dbReference type="EMBL" id="OQ579023">
    <property type="protein sequence ID" value="WEU80107.1"/>
    <property type="molecule type" value="Genomic_DNA"/>
</dbReference>
<name>A0AAF0D6V1_9CAUD</name>
<protein>
    <submittedName>
        <fullName evidence="1">Uncharacterized protein</fullName>
    </submittedName>
</protein>
<gene>
    <name evidence="1" type="ORF">NSUAAKTH_0003</name>
</gene>
<evidence type="ECO:0000313" key="1">
    <source>
        <dbReference type="EMBL" id="WEU80107.1"/>
    </source>
</evidence>
<evidence type="ECO:0000313" key="2">
    <source>
        <dbReference type="Proteomes" id="UP001219006"/>
    </source>
</evidence>
<dbReference type="Proteomes" id="UP001219006">
    <property type="component" value="Segment"/>
</dbReference>
<proteinExistence type="predicted"/>
<accession>A0AAF0D6V1</accession>
<sequence length="89" mass="10266">MYQRLIHIVKEQLIQCKLCPWWNSPCYRGWKLSAFVLSLPDNHVWSVIGSLGFPCQLSTWLTFPVLARILIQDAAEDSYTVLLKSNASR</sequence>
<organism evidence="1 2">
    <name type="scientific">Klebsiella phage Oda</name>
    <dbReference type="NCBI Taxonomy" id="3018522"/>
    <lineage>
        <taxon>Viruses</taxon>
        <taxon>Duplodnaviria</taxon>
        <taxon>Heunggongvirae</taxon>
        <taxon>Uroviricota</taxon>
        <taxon>Caudoviricetes</taxon>
        <taxon>Autographivirales</taxon>
        <taxon>Autotranscriptaviridae</taxon>
        <taxon>Studiervirinae</taxon>
        <taxon>Przondovirus</taxon>
        <taxon>Przondovirus oda</taxon>
    </lineage>
</organism>